<evidence type="ECO:0000256" key="1">
    <source>
        <dbReference type="SAM" id="Coils"/>
    </source>
</evidence>
<accession>A0ABR2ZL18</accession>
<sequence>MGAGDLHAGPRPLELSELNALNRHTFPVESNTQHGNRPSLDQDIGLGGHHQTEEQDLDYHFSTSKDISVETASLEEDFGPLFHGLPTKDKPHSTIRREGSWWRQLRPNKTAWTLSTASEKVKDKKEGGWLSKWTIGGHNKNKNNVHGQTERSQSRQLAHPGEQPEKVKTYKPAEGMPCDADDAIFDPLVPTARRPNFEDVERESGARRERVQEHNGSNQEEPESLLDQHAAQMIVSPEEDICRLLRECTIGKGNALLLSQAVLSDPNLEDLTCEDTDYTNSGVIQEFRLKCIRSHDLIAGQLPWASAGAERSRAELNAKYQAWGNTIPDEEEGETKEERLFGELLASEEELSAALEQYENLAEIVREMRAQESQNNAGDRDVCV</sequence>
<dbReference type="Proteomes" id="UP001437256">
    <property type="component" value="Unassembled WGS sequence"/>
</dbReference>
<evidence type="ECO:0000313" key="3">
    <source>
        <dbReference type="EMBL" id="KAL0061894.1"/>
    </source>
</evidence>
<feature type="region of interest" description="Disordered" evidence="2">
    <location>
        <begin position="130"/>
        <end position="168"/>
    </location>
</feature>
<comment type="caution">
    <text evidence="3">The sequence shown here is derived from an EMBL/GenBank/DDBJ whole genome shotgun (WGS) entry which is preliminary data.</text>
</comment>
<feature type="region of interest" description="Disordered" evidence="2">
    <location>
        <begin position="21"/>
        <end position="48"/>
    </location>
</feature>
<feature type="compositionally biased region" description="Basic and acidic residues" evidence="2">
    <location>
        <begin position="195"/>
        <end position="213"/>
    </location>
</feature>
<feature type="coiled-coil region" evidence="1">
    <location>
        <begin position="344"/>
        <end position="375"/>
    </location>
</feature>
<reference evidence="3 4" key="1">
    <citation type="submission" date="2024-05" db="EMBL/GenBank/DDBJ databases">
        <title>A draft genome resource for the thread blight pathogen Marasmius tenuissimus strain MS-2.</title>
        <authorList>
            <person name="Yulfo-Soto G.E."/>
            <person name="Baruah I.K."/>
            <person name="Amoako-Attah I."/>
            <person name="Bukari Y."/>
            <person name="Meinhardt L.W."/>
            <person name="Bailey B.A."/>
            <person name="Cohen S.P."/>
        </authorList>
    </citation>
    <scope>NUCLEOTIDE SEQUENCE [LARGE SCALE GENOMIC DNA]</scope>
    <source>
        <strain evidence="3 4">MS-2</strain>
    </source>
</reference>
<evidence type="ECO:0000256" key="2">
    <source>
        <dbReference type="SAM" id="MobiDB-lite"/>
    </source>
</evidence>
<dbReference type="EMBL" id="JBBXMP010000120">
    <property type="protein sequence ID" value="KAL0061894.1"/>
    <property type="molecule type" value="Genomic_DNA"/>
</dbReference>
<organism evidence="3 4">
    <name type="scientific">Marasmius tenuissimus</name>
    <dbReference type="NCBI Taxonomy" id="585030"/>
    <lineage>
        <taxon>Eukaryota</taxon>
        <taxon>Fungi</taxon>
        <taxon>Dikarya</taxon>
        <taxon>Basidiomycota</taxon>
        <taxon>Agaricomycotina</taxon>
        <taxon>Agaricomycetes</taxon>
        <taxon>Agaricomycetidae</taxon>
        <taxon>Agaricales</taxon>
        <taxon>Marasmiineae</taxon>
        <taxon>Marasmiaceae</taxon>
        <taxon>Marasmius</taxon>
    </lineage>
</organism>
<feature type="region of interest" description="Disordered" evidence="2">
    <location>
        <begin position="191"/>
        <end position="224"/>
    </location>
</feature>
<gene>
    <name evidence="3" type="ORF">AAF712_011270</name>
</gene>
<keyword evidence="1" id="KW-0175">Coiled coil</keyword>
<keyword evidence="4" id="KW-1185">Reference proteome</keyword>
<evidence type="ECO:0000313" key="4">
    <source>
        <dbReference type="Proteomes" id="UP001437256"/>
    </source>
</evidence>
<proteinExistence type="predicted"/>
<name>A0ABR2ZL18_9AGAR</name>
<protein>
    <submittedName>
        <fullName evidence="3">Uncharacterized protein</fullName>
    </submittedName>
</protein>